<evidence type="ECO:0000256" key="1">
    <source>
        <dbReference type="ARBA" id="ARBA00010838"/>
    </source>
</evidence>
<dbReference type="PRINTS" id="PR00131">
    <property type="entry name" value="GLHYDRLASE1"/>
</dbReference>
<dbReference type="InterPro" id="IPR001360">
    <property type="entry name" value="Glyco_hydro_1"/>
</dbReference>
<dbReference type="PANTHER" id="PTHR10353">
    <property type="entry name" value="GLYCOSYL HYDROLASE"/>
    <property type="match status" value="1"/>
</dbReference>
<evidence type="ECO:0000313" key="3">
    <source>
        <dbReference type="EMBL" id="MBX22802.1"/>
    </source>
</evidence>
<dbReference type="AlphaFoldDB" id="A0A2P2LXW1"/>
<dbReference type="PANTHER" id="PTHR10353:SF29">
    <property type="entry name" value="BETA-GLUCOSIDASE 11"/>
    <property type="match status" value="1"/>
</dbReference>
<dbReference type="GO" id="GO:0005975">
    <property type="term" value="P:carbohydrate metabolic process"/>
    <property type="evidence" value="ECO:0007669"/>
    <property type="project" value="InterPro"/>
</dbReference>
<sequence>MDICLLPCCRNVNPLVFGDYPEIMKKNVGTRLPTFTSHESKLVRGSFDFIGVIHYVTLYVKDNPNALNQENRDFTADAAVTVLFDKENEPPSSFEFPMRPWGLQGLLEYFKQAYGNPPMFVHENGQITLYGSPLEDVSRVTYLHAYMGSLLDVIRNGSNTKGYFVWSFLDVLELIGGYEVGYGLYHVDWEDPDLKRQPRLSAHWYSQFLKGKTASLDGILELEKQSSAFLRGHSFQ</sequence>
<dbReference type="Pfam" id="PF00232">
    <property type="entry name" value="Glyco_hydro_1"/>
    <property type="match status" value="1"/>
</dbReference>
<dbReference type="EMBL" id="GGEC01042318">
    <property type="protein sequence ID" value="MBX22802.1"/>
    <property type="molecule type" value="Transcribed_RNA"/>
</dbReference>
<dbReference type="Gene3D" id="3.20.20.80">
    <property type="entry name" value="Glycosidases"/>
    <property type="match status" value="1"/>
</dbReference>
<dbReference type="GO" id="GO:0008422">
    <property type="term" value="F:beta-glucosidase activity"/>
    <property type="evidence" value="ECO:0007669"/>
    <property type="project" value="TreeGrafter"/>
</dbReference>
<proteinExistence type="inferred from homology"/>
<reference evidence="3" key="1">
    <citation type="submission" date="2018-02" db="EMBL/GenBank/DDBJ databases">
        <title>Rhizophora mucronata_Transcriptome.</title>
        <authorList>
            <person name="Meera S.P."/>
            <person name="Sreeshan A."/>
            <person name="Augustine A."/>
        </authorList>
    </citation>
    <scope>NUCLEOTIDE SEQUENCE</scope>
    <source>
        <tissue evidence="3">Leaf</tissue>
    </source>
</reference>
<comment type="similarity">
    <text evidence="1 2">Belongs to the glycosyl hydrolase 1 family.</text>
</comment>
<dbReference type="InterPro" id="IPR017853">
    <property type="entry name" value="GH"/>
</dbReference>
<protein>
    <submittedName>
        <fullName evidence="3">Uncharacterized protein MANES_01G218200</fullName>
    </submittedName>
</protein>
<organism evidence="3">
    <name type="scientific">Rhizophora mucronata</name>
    <name type="common">Asiatic mangrove</name>
    <dbReference type="NCBI Taxonomy" id="61149"/>
    <lineage>
        <taxon>Eukaryota</taxon>
        <taxon>Viridiplantae</taxon>
        <taxon>Streptophyta</taxon>
        <taxon>Embryophyta</taxon>
        <taxon>Tracheophyta</taxon>
        <taxon>Spermatophyta</taxon>
        <taxon>Magnoliopsida</taxon>
        <taxon>eudicotyledons</taxon>
        <taxon>Gunneridae</taxon>
        <taxon>Pentapetalae</taxon>
        <taxon>rosids</taxon>
        <taxon>fabids</taxon>
        <taxon>Malpighiales</taxon>
        <taxon>Rhizophoraceae</taxon>
        <taxon>Rhizophora</taxon>
    </lineage>
</organism>
<evidence type="ECO:0000256" key="2">
    <source>
        <dbReference type="RuleBase" id="RU003690"/>
    </source>
</evidence>
<accession>A0A2P2LXW1</accession>
<name>A0A2P2LXW1_RHIMU</name>
<dbReference type="SUPFAM" id="SSF51445">
    <property type="entry name" value="(Trans)glycosidases"/>
    <property type="match status" value="1"/>
</dbReference>